<dbReference type="SUPFAM" id="SSF57959">
    <property type="entry name" value="Leucine zipper domain"/>
    <property type="match status" value="1"/>
</dbReference>
<evidence type="ECO:0000259" key="2">
    <source>
        <dbReference type="PROSITE" id="PS00036"/>
    </source>
</evidence>
<sequence>MIMAPKIPEAAAFARAYVGYSDRTPYTPTPICHAAHEPMDLPISEAGQQQRPNVRDLWTSAPEDKVKQARGRAQPQITDKAIERRRAQNRRSQQKFRNRKQAEEEKLKDDHKRIRDAVRNFVNRANQYSDSLRQIPELNGSLQSLRALVETRESEESASENVHERSNLDDTEPIRSEESKDVASPRSKSNGQYLQLDPRLTLLSPRESRQPVGQHLMSGPIQYRNQFDGDTATAQESLPRPISPQGGLLLRQVAREAEHHLNDRTLVVSFDHMTSPFHGDTNTTLESLLGPISPHGDPWLTRQPARAAEHHLNDRTPVASFDHMAKPHNPSHA</sequence>
<dbReference type="AlphaFoldDB" id="A0A9P8XTW9"/>
<feature type="compositionally biased region" description="Basic residues" evidence="1">
    <location>
        <begin position="87"/>
        <end position="99"/>
    </location>
</feature>
<dbReference type="InterPro" id="IPR004827">
    <property type="entry name" value="bZIP"/>
</dbReference>
<protein>
    <recommendedName>
        <fullName evidence="2">BZIP domain-containing protein</fullName>
    </recommendedName>
</protein>
<evidence type="ECO:0000313" key="4">
    <source>
        <dbReference type="Proteomes" id="UP000756346"/>
    </source>
</evidence>
<accession>A0A9P8XTW9</accession>
<organism evidence="3 4">
    <name type="scientific">Microdochium trichocladiopsis</name>
    <dbReference type="NCBI Taxonomy" id="1682393"/>
    <lineage>
        <taxon>Eukaryota</taxon>
        <taxon>Fungi</taxon>
        <taxon>Dikarya</taxon>
        <taxon>Ascomycota</taxon>
        <taxon>Pezizomycotina</taxon>
        <taxon>Sordariomycetes</taxon>
        <taxon>Xylariomycetidae</taxon>
        <taxon>Xylariales</taxon>
        <taxon>Microdochiaceae</taxon>
        <taxon>Microdochium</taxon>
    </lineage>
</organism>
<dbReference type="PROSITE" id="PS00036">
    <property type="entry name" value="BZIP_BASIC"/>
    <property type="match status" value="1"/>
</dbReference>
<proteinExistence type="predicted"/>
<name>A0A9P8XTW9_9PEZI</name>
<dbReference type="GO" id="GO:0003700">
    <property type="term" value="F:DNA-binding transcription factor activity"/>
    <property type="evidence" value="ECO:0007669"/>
    <property type="project" value="InterPro"/>
</dbReference>
<comment type="caution">
    <text evidence="3">The sequence shown here is derived from an EMBL/GenBank/DDBJ whole genome shotgun (WGS) entry which is preliminary data.</text>
</comment>
<gene>
    <name evidence="3" type="ORF">B0I36DRAFT_337866</name>
</gene>
<feature type="domain" description="BZIP" evidence="2">
    <location>
        <begin position="84"/>
        <end position="99"/>
    </location>
</feature>
<feature type="compositionally biased region" description="Basic and acidic residues" evidence="1">
    <location>
        <begin position="149"/>
        <end position="183"/>
    </location>
</feature>
<dbReference type="GeneID" id="70185252"/>
<keyword evidence="4" id="KW-1185">Reference proteome</keyword>
<reference evidence="3" key="1">
    <citation type="journal article" date="2021" name="Nat. Commun.">
        <title>Genetic determinants of endophytism in the Arabidopsis root mycobiome.</title>
        <authorList>
            <person name="Mesny F."/>
            <person name="Miyauchi S."/>
            <person name="Thiergart T."/>
            <person name="Pickel B."/>
            <person name="Atanasova L."/>
            <person name="Karlsson M."/>
            <person name="Huettel B."/>
            <person name="Barry K.W."/>
            <person name="Haridas S."/>
            <person name="Chen C."/>
            <person name="Bauer D."/>
            <person name="Andreopoulos W."/>
            <person name="Pangilinan J."/>
            <person name="LaButti K."/>
            <person name="Riley R."/>
            <person name="Lipzen A."/>
            <person name="Clum A."/>
            <person name="Drula E."/>
            <person name="Henrissat B."/>
            <person name="Kohler A."/>
            <person name="Grigoriev I.V."/>
            <person name="Martin F.M."/>
            <person name="Hacquard S."/>
        </authorList>
    </citation>
    <scope>NUCLEOTIDE SEQUENCE</scope>
    <source>
        <strain evidence="3">MPI-CAGE-CH-0230</strain>
    </source>
</reference>
<feature type="region of interest" description="Disordered" evidence="1">
    <location>
        <begin position="149"/>
        <end position="198"/>
    </location>
</feature>
<dbReference type="EMBL" id="JAGTJQ010000012">
    <property type="protein sequence ID" value="KAH7016489.1"/>
    <property type="molecule type" value="Genomic_DNA"/>
</dbReference>
<evidence type="ECO:0000256" key="1">
    <source>
        <dbReference type="SAM" id="MobiDB-lite"/>
    </source>
</evidence>
<dbReference type="RefSeq" id="XP_046006113.1">
    <property type="nucleotide sequence ID" value="XM_046155706.1"/>
</dbReference>
<dbReference type="Proteomes" id="UP000756346">
    <property type="component" value="Unassembled WGS sequence"/>
</dbReference>
<feature type="region of interest" description="Disordered" evidence="1">
    <location>
        <begin position="45"/>
        <end position="111"/>
    </location>
</feature>
<feature type="compositionally biased region" description="Basic and acidic residues" evidence="1">
    <location>
        <begin position="100"/>
        <end position="111"/>
    </location>
</feature>
<dbReference type="InterPro" id="IPR046347">
    <property type="entry name" value="bZIP_sf"/>
</dbReference>
<evidence type="ECO:0000313" key="3">
    <source>
        <dbReference type="EMBL" id="KAH7016489.1"/>
    </source>
</evidence>
<dbReference type="CDD" id="cd14688">
    <property type="entry name" value="bZIP_YAP"/>
    <property type="match status" value="1"/>
</dbReference>